<proteinExistence type="predicted"/>
<organism evidence="1 2">
    <name type="scientific">Parvularcula maris</name>
    <dbReference type="NCBI Taxonomy" id="2965077"/>
    <lineage>
        <taxon>Bacteria</taxon>
        <taxon>Pseudomonadati</taxon>
        <taxon>Pseudomonadota</taxon>
        <taxon>Alphaproteobacteria</taxon>
        <taxon>Parvularculales</taxon>
        <taxon>Parvularculaceae</taxon>
        <taxon>Parvularcula</taxon>
    </lineage>
</organism>
<keyword evidence="2" id="KW-1185">Reference proteome</keyword>
<dbReference type="EMBL" id="JANIBC010000004">
    <property type="protein sequence ID" value="MCQ8185265.1"/>
    <property type="molecule type" value="Genomic_DNA"/>
</dbReference>
<sequence length="121" mass="12854">MIFPFALAACATEPLSEGQVLINERAKMRAKDEKFPVLRPLPGREALGEGLPGNPRQELAETALAMRLLTEQAAEAPNGSDIDAVAGELRALVAELQRGSTVRGPEVDVEALGFPTPPPLN</sequence>
<reference evidence="1" key="1">
    <citation type="submission" date="2022-07" db="EMBL/GenBank/DDBJ databases">
        <title>Parvularcula maris sp. nov., an algicidal bacterium isolated from seawater.</title>
        <authorList>
            <person name="Li F."/>
        </authorList>
    </citation>
    <scope>NUCLEOTIDE SEQUENCE</scope>
    <source>
        <strain evidence="1">BGMRC 0090</strain>
    </source>
</reference>
<comment type="caution">
    <text evidence="1">The sequence shown here is derived from an EMBL/GenBank/DDBJ whole genome shotgun (WGS) entry which is preliminary data.</text>
</comment>
<name>A0A9X2RHT4_9PROT</name>
<protein>
    <submittedName>
        <fullName evidence="1">Uncharacterized protein</fullName>
    </submittedName>
</protein>
<accession>A0A9X2RHT4</accession>
<evidence type="ECO:0000313" key="2">
    <source>
        <dbReference type="Proteomes" id="UP001142610"/>
    </source>
</evidence>
<dbReference type="AlphaFoldDB" id="A0A9X2RHT4"/>
<gene>
    <name evidence="1" type="ORF">NOG11_07650</name>
</gene>
<evidence type="ECO:0000313" key="1">
    <source>
        <dbReference type="EMBL" id="MCQ8185265.1"/>
    </source>
</evidence>
<dbReference type="Proteomes" id="UP001142610">
    <property type="component" value="Unassembled WGS sequence"/>
</dbReference>